<feature type="domain" description="Methyltransferase" evidence="1">
    <location>
        <begin position="52"/>
        <end position="149"/>
    </location>
</feature>
<keyword evidence="2" id="KW-0808">Transferase</keyword>
<dbReference type="Gene3D" id="3.40.50.150">
    <property type="entry name" value="Vaccinia Virus protein VP39"/>
    <property type="match status" value="1"/>
</dbReference>
<proteinExistence type="predicted"/>
<reference evidence="2 3" key="1">
    <citation type="submission" date="2019-10" db="EMBL/GenBank/DDBJ databases">
        <title>Nonomuraea sp. nov., isolated from Phyllanthus amarus.</title>
        <authorList>
            <person name="Klykleung N."/>
            <person name="Tanasupawat S."/>
        </authorList>
    </citation>
    <scope>NUCLEOTIDE SEQUENCE [LARGE SCALE GENOMIC DNA]</scope>
    <source>
        <strain evidence="2 3">PA1-10</strain>
    </source>
</reference>
<dbReference type="CDD" id="cd02440">
    <property type="entry name" value="AdoMet_MTases"/>
    <property type="match status" value="1"/>
</dbReference>
<dbReference type="SUPFAM" id="SSF53335">
    <property type="entry name" value="S-adenosyl-L-methionine-dependent methyltransferases"/>
    <property type="match status" value="1"/>
</dbReference>
<organism evidence="2 3">
    <name type="scientific">Nonomuraea phyllanthi</name>
    <dbReference type="NCBI Taxonomy" id="2219224"/>
    <lineage>
        <taxon>Bacteria</taxon>
        <taxon>Bacillati</taxon>
        <taxon>Actinomycetota</taxon>
        <taxon>Actinomycetes</taxon>
        <taxon>Streptosporangiales</taxon>
        <taxon>Streptosporangiaceae</taxon>
        <taxon>Nonomuraea</taxon>
    </lineage>
</organism>
<evidence type="ECO:0000313" key="3">
    <source>
        <dbReference type="Proteomes" id="UP000312512"/>
    </source>
</evidence>
<dbReference type="GO" id="GO:0008168">
    <property type="term" value="F:methyltransferase activity"/>
    <property type="evidence" value="ECO:0007669"/>
    <property type="project" value="UniProtKB-KW"/>
</dbReference>
<dbReference type="OrthoDB" id="4528595at2"/>
<keyword evidence="2" id="KW-0489">Methyltransferase</keyword>
<dbReference type="InterPro" id="IPR029063">
    <property type="entry name" value="SAM-dependent_MTases_sf"/>
</dbReference>
<keyword evidence="3" id="KW-1185">Reference proteome</keyword>
<sequence>MRVIEHDHVKDDHIKDDYAVAVPFYDLWHEDGHVPLVRELLPPLLKGVERSVIEIGAGTGLITRVIAQETPARIYAVEPSLGMRSVLVNRLAEDPRLLGRVTVLPCGALDVEVDEPVEAIVMISVLQSFPAEQRAELWRVLARQLQPGGRLVFNWRERALPVPGDLEVMGSYAVGRHAYEVAGQVLEAAGESVTSRFVYRIRQRGVAISEDEVVVTNHWPAGERLAAELRAAGFDRDAAPEGMEMWRLP</sequence>
<gene>
    <name evidence="2" type="ORF">FH608_009945</name>
</gene>
<dbReference type="EMBL" id="VDLX02000003">
    <property type="protein sequence ID" value="KAB8195816.1"/>
    <property type="molecule type" value="Genomic_DNA"/>
</dbReference>
<dbReference type="Pfam" id="PF13649">
    <property type="entry name" value="Methyltransf_25"/>
    <property type="match status" value="1"/>
</dbReference>
<evidence type="ECO:0000313" key="2">
    <source>
        <dbReference type="EMBL" id="KAB8195816.1"/>
    </source>
</evidence>
<dbReference type="AlphaFoldDB" id="A0A5C4WQN2"/>
<evidence type="ECO:0000259" key="1">
    <source>
        <dbReference type="Pfam" id="PF13649"/>
    </source>
</evidence>
<protein>
    <submittedName>
        <fullName evidence="2">Methyltransferase domain-containing protein</fullName>
    </submittedName>
</protein>
<name>A0A5C4WQN2_9ACTN</name>
<comment type="caution">
    <text evidence="2">The sequence shown here is derived from an EMBL/GenBank/DDBJ whole genome shotgun (WGS) entry which is preliminary data.</text>
</comment>
<dbReference type="GO" id="GO:0032259">
    <property type="term" value="P:methylation"/>
    <property type="evidence" value="ECO:0007669"/>
    <property type="project" value="UniProtKB-KW"/>
</dbReference>
<accession>A0A5C4WQN2</accession>
<dbReference type="InterPro" id="IPR041698">
    <property type="entry name" value="Methyltransf_25"/>
</dbReference>
<dbReference type="Proteomes" id="UP000312512">
    <property type="component" value="Unassembled WGS sequence"/>
</dbReference>